<dbReference type="EMBL" id="BAAAUV010000005">
    <property type="protein sequence ID" value="GAA3207096.1"/>
    <property type="molecule type" value="Genomic_DNA"/>
</dbReference>
<organism evidence="1 2">
    <name type="scientific">Actinocorallia longicatena</name>
    <dbReference type="NCBI Taxonomy" id="111803"/>
    <lineage>
        <taxon>Bacteria</taxon>
        <taxon>Bacillati</taxon>
        <taxon>Actinomycetota</taxon>
        <taxon>Actinomycetes</taxon>
        <taxon>Streptosporangiales</taxon>
        <taxon>Thermomonosporaceae</taxon>
        <taxon>Actinocorallia</taxon>
    </lineage>
</organism>
<evidence type="ECO:0000313" key="2">
    <source>
        <dbReference type="Proteomes" id="UP001501237"/>
    </source>
</evidence>
<accession>A0ABP6Q9Z3</accession>
<reference evidence="2" key="1">
    <citation type="journal article" date="2019" name="Int. J. Syst. Evol. Microbiol.">
        <title>The Global Catalogue of Microorganisms (GCM) 10K type strain sequencing project: providing services to taxonomists for standard genome sequencing and annotation.</title>
        <authorList>
            <consortium name="The Broad Institute Genomics Platform"/>
            <consortium name="The Broad Institute Genome Sequencing Center for Infectious Disease"/>
            <person name="Wu L."/>
            <person name="Ma J."/>
        </authorList>
    </citation>
    <scope>NUCLEOTIDE SEQUENCE [LARGE SCALE GENOMIC DNA]</scope>
    <source>
        <strain evidence="2">JCM 9377</strain>
    </source>
</reference>
<comment type="caution">
    <text evidence="1">The sequence shown here is derived from an EMBL/GenBank/DDBJ whole genome shotgun (WGS) entry which is preliminary data.</text>
</comment>
<evidence type="ECO:0000313" key="1">
    <source>
        <dbReference type="EMBL" id="GAA3207096.1"/>
    </source>
</evidence>
<keyword evidence="2" id="KW-1185">Reference proteome</keyword>
<protein>
    <submittedName>
        <fullName evidence="1">Uncharacterized protein</fullName>
    </submittedName>
</protein>
<name>A0ABP6Q9Z3_9ACTN</name>
<proteinExistence type="predicted"/>
<gene>
    <name evidence="1" type="ORF">GCM10010468_23020</name>
</gene>
<dbReference type="Proteomes" id="UP001501237">
    <property type="component" value="Unassembled WGS sequence"/>
</dbReference>
<sequence length="77" mass="8644">MPSEWESVCGKPLTCPGRDRFCYDPVKRGAILFIDFAEDSEGIEFVVAASLYKFLVFLLEAELEILAGPFAGIFFEM</sequence>